<dbReference type="HOGENOM" id="CLU_372698_0_0_1"/>
<keyword evidence="2" id="KW-1185">Reference proteome</keyword>
<proteinExistence type="predicted"/>
<dbReference type="EMBL" id="DS469731">
    <property type="protein sequence ID" value="EDO34446.1"/>
    <property type="molecule type" value="Genomic_DNA"/>
</dbReference>
<evidence type="ECO:0000313" key="1">
    <source>
        <dbReference type="EMBL" id="EDO34446.1"/>
    </source>
</evidence>
<protein>
    <submittedName>
        <fullName evidence="1">Uncharacterized protein</fullName>
    </submittedName>
</protein>
<dbReference type="PhylomeDB" id="A7SPB9"/>
<organism evidence="1 2">
    <name type="scientific">Nematostella vectensis</name>
    <name type="common">Starlet sea anemone</name>
    <dbReference type="NCBI Taxonomy" id="45351"/>
    <lineage>
        <taxon>Eukaryota</taxon>
        <taxon>Metazoa</taxon>
        <taxon>Cnidaria</taxon>
        <taxon>Anthozoa</taxon>
        <taxon>Hexacorallia</taxon>
        <taxon>Actiniaria</taxon>
        <taxon>Edwardsiidae</taxon>
        <taxon>Nematostella</taxon>
    </lineage>
</organism>
<dbReference type="InParanoid" id="A7SPB9"/>
<sequence length="746" mass="84951">MCLFCQKKKHKGSVTLSTDSSNTIREAARIRNDEDLLLNINCADLIAAKAKYHRECRSTYVAKRNLSFAVDGADSDMYTIAFINLMDKILPEIQSGRAVDMKTVLLSYQDELEGLSCDTTRSYITERLKRRIQQTYHAQADPTKPELLYSSSISYQRRSEEHLDNLDISNPTAVSATDERRVLAIAQDLVYFTTHARIKPPKHIGLAMSVRHLTGSKQLIRMLHRFGHCCSYDDVEVADTSLAQEAIEQSKNRGVVIPSNIYPGSFIQVAADNNDLNEETLDGRKTTHATTIVLFQRKQFGPRPEPITFSANSGRRCSLWTSDGLFNVMEFGTSGKRSLRKFTKNGTKPTTPYPWFSRITPKYFPHSNIQPYNQYLAGHYYAAALPKGKSYNRGVRAHKLVLEALLRLRWQAFCVWLNKDRDTEVDPNMEEECMVLINICRCASDVGLLQASFSHLCEKLLPWYEAFCTDAAKRLKMFAFWNNYIEVVSLLLRLIRAEREGSWELHLTSVNEMFPYFYSMDRINYSRLLIAAKFRDVILQHVLCYELSSVPFALAHADGTLRKTTKSVLLTEIEKVQPPQNQLPPGNDTCKTALVFDGMALVQALRFGGARTIKDLSDKHFRLLVTPLRQGQCSRVDIVFDRYDVPLSIKEAERDKRGQEMTRAVIQSPDTDVDILAIHAFERMGCRELWFKTGYKDRVRFIPIHDAARKLGPKVCAAIPGLHALTRCDTTSWLANIGKTKPHGKY</sequence>
<dbReference type="PANTHER" id="PTHR46704">
    <property type="entry name" value="CXC DOMAIN-CONTAINING PROTEIN-RELATED"/>
    <property type="match status" value="1"/>
</dbReference>
<accession>A7SPB9</accession>
<gene>
    <name evidence="1" type="ORF">NEMVEDRAFT_v1g215341</name>
</gene>
<name>A7SPB9_NEMVE</name>
<evidence type="ECO:0000313" key="2">
    <source>
        <dbReference type="Proteomes" id="UP000001593"/>
    </source>
</evidence>
<dbReference type="PANTHER" id="PTHR46704:SF1">
    <property type="entry name" value="TELOMERE LENGTH REGULATION PROTEIN TEL2 HOMOLOG"/>
    <property type="match status" value="1"/>
</dbReference>
<reference evidence="1 2" key="1">
    <citation type="journal article" date="2007" name="Science">
        <title>Sea anemone genome reveals ancestral eumetazoan gene repertoire and genomic organization.</title>
        <authorList>
            <person name="Putnam N.H."/>
            <person name="Srivastava M."/>
            <person name="Hellsten U."/>
            <person name="Dirks B."/>
            <person name="Chapman J."/>
            <person name="Salamov A."/>
            <person name="Terry A."/>
            <person name="Shapiro H."/>
            <person name="Lindquist E."/>
            <person name="Kapitonov V.V."/>
            <person name="Jurka J."/>
            <person name="Genikhovich G."/>
            <person name="Grigoriev I.V."/>
            <person name="Lucas S.M."/>
            <person name="Steele R.E."/>
            <person name="Finnerty J.R."/>
            <person name="Technau U."/>
            <person name="Martindale M.Q."/>
            <person name="Rokhsar D.S."/>
        </authorList>
    </citation>
    <scope>NUCLEOTIDE SEQUENCE [LARGE SCALE GENOMIC DNA]</scope>
    <source>
        <strain evidence="2">CH2 X CH6</strain>
    </source>
</reference>
<dbReference type="Proteomes" id="UP000001593">
    <property type="component" value="Unassembled WGS sequence"/>
</dbReference>
<dbReference type="AlphaFoldDB" id="A7SPB9"/>